<name>A0A7H2BFX7_9MICC</name>
<keyword evidence="2" id="KW-1185">Reference proteome</keyword>
<dbReference type="RefSeq" id="WP_190725207.1">
    <property type="nucleotide sequence ID" value="NZ_CP061539.1"/>
</dbReference>
<dbReference type="GeneID" id="96623535"/>
<organism evidence="1 2">
    <name type="scientific">Rothia terrae</name>
    <dbReference type="NCBI Taxonomy" id="396015"/>
    <lineage>
        <taxon>Bacteria</taxon>
        <taxon>Bacillati</taxon>
        <taxon>Actinomycetota</taxon>
        <taxon>Actinomycetes</taxon>
        <taxon>Micrococcales</taxon>
        <taxon>Micrococcaceae</taxon>
        <taxon>Rothia</taxon>
    </lineage>
</organism>
<evidence type="ECO:0000313" key="2">
    <source>
        <dbReference type="Proteomes" id="UP000516404"/>
    </source>
</evidence>
<proteinExistence type="predicted"/>
<dbReference type="KEGG" id="rter:IDM49_04750"/>
<sequence>MAEGFRKTPAGYVAHFDPEEIKLLTKLFDDVALTLEPEELDSVDEFERMLGIKTDARPPSDNAVLRMLPIASDDPEVADEFRKFTELNLREQKMSALALASMDVQNQRVVLNEEHAHAWASALNDVRLTLGARLNLATDEDSARIERLYSEPESVEDIAGYMGLLYNFTTWLQDTLMTAMLESLEN</sequence>
<dbReference type="EMBL" id="CP061539">
    <property type="protein sequence ID" value="QNV38573.1"/>
    <property type="molecule type" value="Genomic_DNA"/>
</dbReference>
<dbReference type="AlphaFoldDB" id="A0A7H2BFX7"/>
<evidence type="ECO:0000313" key="1">
    <source>
        <dbReference type="EMBL" id="QNV38573.1"/>
    </source>
</evidence>
<protein>
    <submittedName>
        <fullName evidence="1">DUF2017 domain-containing protein</fullName>
    </submittedName>
</protein>
<gene>
    <name evidence="1" type="ORF">IDM49_04750</name>
</gene>
<dbReference type="InterPro" id="IPR018561">
    <property type="entry name" value="AosR"/>
</dbReference>
<reference evidence="1 2" key="1">
    <citation type="submission" date="2020-09" db="EMBL/GenBank/DDBJ databases">
        <title>Investigation of environmental microbes.</title>
        <authorList>
            <person name="Ou Y."/>
            <person name="Kang Q."/>
        </authorList>
    </citation>
    <scope>NUCLEOTIDE SEQUENCE [LARGE SCALE GENOMIC DNA]</scope>
    <source>
        <strain evidence="1 2">KJZ-14</strain>
    </source>
</reference>
<accession>A0A7H2BFX7</accession>
<dbReference type="Proteomes" id="UP000516404">
    <property type="component" value="Chromosome"/>
</dbReference>
<dbReference type="Pfam" id="PF09438">
    <property type="entry name" value="DUF2017"/>
    <property type="match status" value="1"/>
</dbReference>